<keyword evidence="2" id="KW-1185">Reference proteome</keyword>
<evidence type="ECO:0008006" key="3">
    <source>
        <dbReference type="Google" id="ProtNLM"/>
    </source>
</evidence>
<dbReference type="RefSeq" id="WP_092065804.1">
    <property type="nucleotide sequence ID" value="NZ_FNIN01000009.1"/>
</dbReference>
<dbReference type="EMBL" id="FNIN01000009">
    <property type="protein sequence ID" value="SDN86050.1"/>
    <property type="molecule type" value="Genomic_DNA"/>
</dbReference>
<proteinExistence type="predicted"/>
<evidence type="ECO:0000313" key="2">
    <source>
        <dbReference type="Proteomes" id="UP000199602"/>
    </source>
</evidence>
<dbReference type="STRING" id="206665.SAMN04488516_10953"/>
<accession>A0A1H0EUJ4</accession>
<sequence>MGYSPFSVNNSLEVNLYKQLGINFIFADPKIKKTDSKVIKQPPNSTPLFFKLPSSVRTKLVQQYRPAYSLWIYFEYYQDLLDTRVNPRKELILKILKALSWGKQRISFWPLFRFKGREYIKDEALFNEGLKEIQPVYIFCFGQKCFNELLPEKKFSYTSFQYQDKMLITLPDFNDLLPDNKKLKNLVWNTLLRFSPKH</sequence>
<name>A0A1H0EUJ4_9BACT</name>
<reference evidence="1 2" key="1">
    <citation type="submission" date="2016-10" db="EMBL/GenBank/DDBJ databases">
        <authorList>
            <person name="de Groot N.N."/>
        </authorList>
    </citation>
    <scope>NUCLEOTIDE SEQUENCE [LARGE SCALE GENOMIC DNA]</scope>
    <source>
        <strain evidence="1 2">DSM 15269</strain>
    </source>
</reference>
<dbReference type="Proteomes" id="UP000199602">
    <property type="component" value="Unassembled WGS sequence"/>
</dbReference>
<organism evidence="1 2">
    <name type="scientific">Desulfonauticus submarinus</name>
    <dbReference type="NCBI Taxonomy" id="206665"/>
    <lineage>
        <taxon>Bacteria</taxon>
        <taxon>Pseudomonadati</taxon>
        <taxon>Thermodesulfobacteriota</taxon>
        <taxon>Desulfovibrionia</taxon>
        <taxon>Desulfovibrionales</taxon>
        <taxon>Desulfonauticaceae</taxon>
        <taxon>Desulfonauticus</taxon>
    </lineage>
</organism>
<dbReference type="AlphaFoldDB" id="A0A1H0EUJ4"/>
<protein>
    <recommendedName>
        <fullName evidence="3">Uracil DNA glycosylase superfamily protein</fullName>
    </recommendedName>
</protein>
<gene>
    <name evidence="1" type="ORF">SAMN04488516_10953</name>
</gene>
<dbReference type="OrthoDB" id="5460870at2"/>
<evidence type="ECO:0000313" key="1">
    <source>
        <dbReference type="EMBL" id="SDN86050.1"/>
    </source>
</evidence>